<dbReference type="Proteomes" id="UP000012063">
    <property type="component" value="Unassembled WGS sequence"/>
</dbReference>
<dbReference type="eggNOG" id="COG1028">
    <property type="taxonomic scope" value="Bacteria"/>
</dbReference>
<dbReference type="GO" id="GO:0004316">
    <property type="term" value="F:3-oxoacyl-[acyl-carrier-protein] reductase (NADPH) activity"/>
    <property type="evidence" value="ECO:0007669"/>
    <property type="project" value="UniProtKB-EC"/>
</dbReference>
<comment type="similarity">
    <text evidence="1">Belongs to the short-chain dehydrogenases/reductases (SDR) family.</text>
</comment>
<dbReference type="GO" id="GO:0008206">
    <property type="term" value="P:bile acid metabolic process"/>
    <property type="evidence" value="ECO:0007669"/>
    <property type="project" value="UniProtKB-ARBA"/>
</dbReference>
<evidence type="ECO:0000256" key="1">
    <source>
        <dbReference type="ARBA" id="ARBA00006484"/>
    </source>
</evidence>
<protein>
    <submittedName>
        <fullName evidence="3">3-oxoacyl-[acyl-carrier protein] reductase</fullName>
        <ecNumber evidence="3">1.1.1.100</ecNumber>
    </submittedName>
</protein>
<evidence type="ECO:0000256" key="2">
    <source>
        <dbReference type="ARBA" id="ARBA00023002"/>
    </source>
</evidence>
<sequence>MIKEKVAVVTGAARGIGHGIAKKLADDGCAIAIFDILNFDDVKDNIDAIKEKNIPVLYFQGDLTNNQDRNQFVTKIMEEYGRIDFLINNAGVAPKSRKDILETTEESYDFVMDINLKGTFFFTQKIANIMIEEKENSDLNIEAKIVNIASTSSYTSSPNRGEYCISKAGISMITKLYADRLAEYGINVYEVRPGIIYTDMTSVVKDKYDKLIEEGITPIKRWGHPEDIAKAVSVFCSGMLDFSTAEVINVDGGFHLRRL</sequence>
<dbReference type="PANTHER" id="PTHR42760">
    <property type="entry name" value="SHORT-CHAIN DEHYDROGENASES/REDUCTASES FAMILY MEMBER"/>
    <property type="match status" value="1"/>
</dbReference>
<dbReference type="EMBL" id="CAUI01000005">
    <property type="protein sequence ID" value="CCU78210.1"/>
    <property type="molecule type" value="Genomic_DNA"/>
</dbReference>
<dbReference type="OrthoDB" id="9803333at2"/>
<comment type="caution">
    <text evidence="3">The sequence shown here is derived from an EMBL/GenBank/DDBJ whole genome shotgun (WGS) entry which is preliminary data.</text>
</comment>
<dbReference type="AlphaFoldDB" id="M5DXU8"/>
<keyword evidence="4" id="KW-1185">Reference proteome</keyword>
<dbReference type="STRING" id="1293054.HSACCH_00487"/>
<dbReference type="PRINTS" id="PR00081">
    <property type="entry name" value="GDHRDH"/>
</dbReference>
<dbReference type="EC" id="1.1.1.100" evidence="3"/>
<dbReference type="PANTHER" id="PTHR42760:SF133">
    <property type="entry name" value="3-OXOACYL-[ACYL-CARRIER-PROTEIN] REDUCTASE"/>
    <property type="match status" value="1"/>
</dbReference>
<dbReference type="PROSITE" id="PS00061">
    <property type="entry name" value="ADH_SHORT"/>
    <property type="match status" value="1"/>
</dbReference>
<reference evidence="4" key="1">
    <citation type="journal article" date="2013" name="Genome Announc.">
        <title>Genome Sequence of Halanaerobium saccharolyticum subsp. saccharolyticum Strain DSM 6643T, a Halophilic Hydrogen-Producing Bacterium.</title>
        <authorList>
            <person name="Kivisto A."/>
            <person name="Larjo A."/>
            <person name="Ciranna A."/>
            <person name="Santala V."/>
            <person name="Roos C."/>
            <person name="Karp M."/>
        </authorList>
    </citation>
    <scope>NUCLEOTIDE SEQUENCE [LARGE SCALE GENOMIC DNA]</scope>
    <source>
        <strain evidence="4">DSM 6643</strain>
    </source>
</reference>
<evidence type="ECO:0000313" key="3">
    <source>
        <dbReference type="EMBL" id="CCU78210.1"/>
    </source>
</evidence>
<dbReference type="PRINTS" id="PR00080">
    <property type="entry name" value="SDRFAMILY"/>
</dbReference>
<dbReference type="InParanoid" id="M5DXU8"/>
<evidence type="ECO:0000313" key="4">
    <source>
        <dbReference type="Proteomes" id="UP000012063"/>
    </source>
</evidence>
<dbReference type="InterPro" id="IPR020904">
    <property type="entry name" value="Sc_DH/Rdtase_CS"/>
</dbReference>
<dbReference type="NCBIfam" id="NF009386">
    <property type="entry name" value="PRK12745.1"/>
    <property type="match status" value="1"/>
</dbReference>
<dbReference type="SUPFAM" id="SSF51735">
    <property type="entry name" value="NAD(P)-binding Rossmann-fold domains"/>
    <property type="match status" value="1"/>
</dbReference>
<dbReference type="RefSeq" id="WP_005487584.1">
    <property type="nucleotide sequence ID" value="NZ_CAUI01000005.1"/>
</dbReference>
<gene>
    <name evidence="3" type="ORF">HSACCH_00487</name>
</gene>
<dbReference type="InterPro" id="IPR036291">
    <property type="entry name" value="NAD(P)-bd_dom_sf"/>
</dbReference>
<dbReference type="FunFam" id="3.40.50.720:FF:000084">
    <property type="entry name" value="Short-chain dehydrogenase reductase"/>
    <property type="match status" value="1"/>
</dbReference>
<dbReference type="Gene3D" id="3.40.50.720">
    <property type="entry name" value="NAD(P)-binding Rossmann-like Domain"/>
    <property type="match status" value="1"/>
</dbReference>
<dbReference type="InterPro" id="IPR002347">
    <property type="entry name" value="SDR_fam"/>
</dbReference>
<proteinExistence type="inferred from homology"/>
<organism evidence="3 4">
    <name type="scientific">Halanaerobium saccharolyticum subsp. saccharolyticum DSM 6643</name>
    <dbReference type="NCBI Taxonomy" id="1293054"/>
    <lineage>
        <taxon>Bacteria</taxon>
        <taxon>Bacillati</taxon>
        <taxon>Bacillota</taxon>
        <taxon>Clostridia</taxon>
        <taxon>Halanaerobiales</taxon>
        <taxon>Halanaerobiaceae</taxon>
        <taxon>Halanaerobium</taxon>
    </lineage>
</organism>
<dbReference type="Pfam" id="PF13561">
    <property type="entry name" value="adh_short_C2"/>
    <property type="match status" value="1"/>
</dbReference>
<name>M5DXU8_9FIRM</name>
<keyword evidence="2 3" id="KW-0560">Oxidoreductase</keyword>
<accession>M5DXU8</accession>